<protein>
    <submittedName>
        <fullName evidence="7">RDD family protein</fullName>
    </submittedName>
</protein>
<evidence type="ECO:0000256" key="5">
    <source>
        <dbReference type="SAM" id="Phobius"/>
    </source>
</evidence>
<dbReference type="GO" id="GO:0016020">
    <property type="term" value="C:membrane"/>
    <property type="evidence" value="ECO:0007669"/>
    <property type="project" value="UniProtKB-SubCell"/>
</dbReference>
<evidence type="ECO:0000256" key="4">
    <source>
        <dbReference type="ARBA" id="ARBA00023136"/>
    </source>
</evidence>
<gene>
    <name evidence="7" type="ORF">SAMN04488239_10439</name>
</gene>
<keyword evidence="8" id="KW-1185">Reference proteome</keyword>
<sequence length="145" mass="15785">MSHLPHPDHQPEFYQSVAIKRFFAWVFDTCVILLLSLIVVLLTAFVGAFIWPILYLAVGFVYRVATIAGGSATWGMRFVGIELRDAYGSRLDGGLALAHTAGYTVSMALPVLQVISILMMLLGARAQGLTDAVLGTVAINRRVYA</sequence>
<dbReference type="OrthoDB" id="7270324at2"/>
<keyword evidence="4 5" id="KW-0472">Membrane</keyword>
<comment type="subcellular location">
    <subcellularLocation>
        <location evidence="1">Membrane</location>
        <topology evidence="1">Multi-pass membrane protein</topology>
    </subcellularLocation>
</comment>
<name>A0A1G6Q724_9RHOB</name>
<dbReference type="InterPro" id="IPR010432">
    <property type="entry name" value="RDD"/>
</dbReference>
<feature type="domain" description="RDD" evidence="6">
    <location>
        <begin position="19"/>
        <end position="133"/>
    </location>
</feature>
<evidence type="ECO:0000256" key="1">
    <source>
        <dbReference type="ARBA" id="ARBA00004141"/>
    </source>
</evidence>
<evidence type="ECO:0000313" key="7">
    <source>
        <dbReference type="EMBL" id="SDC88159.1"/>
    </source>
</evidence>
<evidence type="ECO:0000256" key="3">
    <source>
        <dbReference type="ARBA" id="ARBA00022989"/>
    </source>
</evidence>
<keyword evidence="3 5" id="KW-1133">Transmembrane helix</keyword>
<accession>A0A1G6Q724</accession>
<feature type="transmembrane region" description="Helical" evidence="5">
    <location>
        <begin position="22"/>
        <end position="46"/>
    </location>
</feature>
<dbReference type="Proteomes" id="UP000199628">
    <property type="component" value="Unassembled WGS sequence"/>
</dbReference>
<dbReference type="AlphaFoldDB" id="A0A1G6Q724"/>
<proteinExistence type="predicted"/>
<evidence type="ECO:0000256" key="2">
    <source>
        <dbReference type="ARBA" id="ARBA00022692"/>
    </source>
</evidence>
<reference evidence="8" key="1">
    <citation type="submission" date="2016-10" db="EMBL/GenBank/DDBJ databases">
        <authorList>
            <person name="Varghese N."/>
            <person name="Submissions S."/>
        </authorList>
    </citation>
    <scope>NUCLEOTIDE SEQUENCE [LARGE SCALE GENOMIC DNA]</scope>
    <source>
        <strain evidence="8">CGMCC 1.9108</strain>
    </source>
</reference>
<dbReference type="Pfam" id="PF06271">
    <property type="entry name" value="RDD"/>
    <property type="match status" value="1"/>
</dbReference>
<evidence type="ECO:0000259" key="6">
    <source>
        <dbReference type="Pfam" id="PF06271"/>
    </source>
</evidence>
<dbReference type="EMBL" id="FMZV01000004">
    <property type="protein sequence ID" value="SDC88159.1"/>
    <property type="molecule type" value="Genomic_DNA"/>
</dbReference>
<feature type="transmembrane region" description="Helical" evidence="5">
    <location>
        <begin position="96"/>
        <end position="122"/>
    </location>
</feature>
<evidence type="ECO:0000313" key="8">
    <source>
        <dbReference type="Proteomes" id="UP000199628"/>
    </source>
</evidence>
<organism evidence="7 8">
    <name type="scientific">Ruegeria marina</name>
    <dbReference type="NCBI Taxonomy" id="639004"/>
    <lineage>
        <taxon>Bacteria</taxon>
        <taxon>Pseudomonadati</taxon>
        <taxon>Pseudomonadota</taxon>
        <taxon>Alphaproteobacteria</taxon>
        <taxon>Rhodobacterales</taxon>
        <taxon>Roseobacteraceae</taxon>
        <taxon>Ruegeria</taxon>
    </lineage>
</organism>
<dbReference type="STRING" id="639004.SAMN04488239_10439"/>
<keyword evidence="2 5" id="KW-0812">Transmembrane</keyword>
<dbReference type="RefSeq" id="WP_093029169.1">
    <property type="nucleotide sequence ID" value="NZ_FMZV01000004.1"/>
</dbReference>
<feature type="transmembrane region" description="Helical" evidence="5">
    <location>
        <begin position="53"/>
        <end position="76"/>
    </location>
</feature>